<dbReference type="EMBL" id="SCKG01000019">
    <property type="protein sequence ID" value="TDG99389.1"/>
    <property type="molecule type" value="Genomic_DNA"/>
</dbReference>
<dbReference type="InterPro" id="IPR003599">
    <property type="entry name" value="Ig_sub"/>
</dbReference>
<evidence type="ECO:0000256" key="7">
    <source>
        <dbReference type="ARBA" id="ARBA00023180"/>
    </source>
</evidence>
<evidence type="ECO:0000256" key="4">
    <source>
        <dbReference type="ARBA" id="ARBA00022989"/>
    </source>
</evidence>
<proteinExistence type="inferred from homology"/>
<dbReference type="PANTHER" id="PTHR24100">
    <property type="entry name" value="BUTYROPHILIN"/>
    <property type="match status" value="1"/>
</dbReference>
<evidence type="ECO:0000256" key="13">
    <source>
        <dbReference type="SAM" id="SignalP"/>
    </source>
</evidence>
<feature type="region of interest" description="Disordered" evidence="11">
    <location>
        <begin position="347"/>
        <end position="391"/>
    </location>
</feature>
<feature type="compositionally biased region" description="Basic and acidic residues" evidence="11">
    <location>
        <begin position="371"/>
        <end position="385"/>
    </location>
</feature>
<dbReference type="GO" id="GO:0005102">
    <property type="term" value="F:signaling receptor binding"/>
    <property type="evidence" value="ECO:0007669"/>
    <property type="project" value="TreeGrafter"/>
</dbReference>
<feature type="signal peptide" evidence="13">
    <location>
        <begin position="1"/>
        <end position="31"/>
    </location>
</feature>
<evidence type="ECO:0000256" key="11">
    <source>
        <dbReference type="SAM" id="MobiDB-lite"/>
    </source>
</evidence>
<evidence type="ECO:0000256" key="10">
    <source>
        <dbReference type="SAM" id="Coils"/>
    </source>
</evidence>
<dbReference type="AlphaFoldDB" id="A0A484C5Y3"/>
<reference evidence="15 16" key="1">
    <citation type="submission" date="2019-01" db="EMBL/GenBank/DDBJ databases">
        <title>A chromosome-scale genome assembly of the yellow perch, Perca flavescens.</title>
        <authorList>
            <person name="Feron R."/>
            <person name="Morvezen R."/>
            <person name="Bestin A."/>
            <person name="Haffray P."/>
            <person name="Klopp C."/>
            <person name="Zahm M."/>
            <person name="Cabau C."/>
            <person name="Roques C."/>
            <person name="Donnadieu C."/>
            <person name="Bouchez O."/>
            <person name="Christie M."/>
            <person name="Larson W."/>
            <person name="Guiguen Y."/>
        </authorList>
    </citation>
    <scope>NUCLEOTIDE SEQUENCE [LARGE SCALE GENOMIC DNA]</scope>
    <source>
        <strain evidence="15">YP-PL-M2</strain>
        <tissue evidence="15">Blood</tissue>
    </source>
</reference>
<dbReference type="InterPro" id="IPR053896">
    <property type="entry name" value="BTN3A2-like_Ig-C"/>
</dbReference>
<dbReference type="Pfam" id="PF07686">
    <property type="entry name" value="V-set"/>
    <property type="match status" value="1"/>
</dbReference>
<dbReference type="GO" id="GO:0009897">
    <property type="term" value="C:external side of plasma membrane"/>
    <property type="evidence" value="ECO:0007669"/>
    <property type="project" value="TreeGrafter"/>
</dbReference>
<evidence type="ECO:0000256" key="2">
    <source>
        <dbReference type="ARBA" id="ARBA00022692"/>
    </source>
</evidence>
<keyword evidence="10" id="KW-0175">Coiled coil</keyword>
<evidence type="ECO:0000256" key="8">
    <source>
        <dbReference type="ARBA" id="ARBA00023319"/>
    </source>
</evidence>
<keyword evidence="16" id="KW-1185">Reference proteome</keyword>
<dbReference type="InterPro" id="IPR036179">
    <property type="entry name" value="Ig-like_dom_sf"/>
</dbReference>
<keyword evidence="3 13" id="KW-0732">Signal</keyword>
<comment type="similarity">
    <text evidence="9">Belongs to the SKINT family.</text>
</comment>
<evidence type="ECO:0000256" key="5">
    <source>
        <dbReference type="ARBA" id="ARBA00023136"/>
    </source>
</evidence>
<dbReference type="GO" id="GO:0001817">
    <property type="term" value="P:regulation of cytokine production"/>
    <property type="evidence" value="ECO:0007669"/>
    <property type="project" value="TreeGrafter"/>
</dbReference>
<feature type="domain" description="Ig-like" evidence="14">
    <location>
        <begin position="12"/>
        <end position="141"/>
    </location>
</feature>
<feature type="region of interest" description="Disordered" evidence="11">
    <location>
        <begin position="424"/>
        <end position="453"/>
    </location>
</feature>
<feature type="coiled-coil region" evidence="10">
    <location>
        <begin position="310"/>
        <end position="344"/>
    </location>
</feature>
<dbReference type="Proteomes" id="UP000295070">
    <property type="component" value="Chromosome 19"/>
</dbReference>
<evidence type="ECO:0000259" key="14">
    <source>
        <dbReference type="PROSITE" id="PS50835"/>
    </source>
</evidence>
<keyword evidence="4 12" id="KW-1133">Transmembrane helix</keyword>
<evidence type="ECO:0000256" key="3">
    <source>
        <dbReference type="ARBA" id="ARBA00022729"/>
    </source>
</evidence>
<feature type="domain" description="Ig-like" evidence="14">
    <location>
        <begin position="148"/>
        <end position="233"/>
    </location>
</feature>
<dbReference type="SUPFAM" id="SSF48726">
    <property type="entry name" value="Immunoglobulin"/>
    <property type="match status" value="2"/>
</dbReference>
<dbReference type="GO" id="GO:0050852">
    <property type="term" value="P:T cell receptor signaling pathway"/>
    <property type="evidence" value="ECO:0007669"/>
    <property type="project" value="TreeGrafter"/>
</dbReference>
<feature type="transmembrane region" description="Helical" evidence="12">
    <location>
        <begin position="247"/>
        <end position="267"/>
    </location>
</feature>
<evidence type="ECO:0000256" key="9">
    <source>
        <dbReference type="ARBA" id="ARBA00038221"/>
    </source>
</evidence>
<dbReference type="GO" id="GO:1903037">
    <property type="term" value="P:regulation of leukocyte cell-cell adhesion"/>
    <property type="evidence" value="ECO:0007669"/>
    <property type="project" value="UniProtKB-ARBA"/>
</dbReference>
<dbReference type="GO" id="GO:0050863">
    <property type="term" value="P:regulation of T cell activation"/>
    <property type="evidence" value="ECO:0007669"/>
    <property type="project" value="UniProtKB-ARBA"/>
</dbReference>
<feature type="compositionally biased region" description="Basic and acidic residues" evidence="11">
    <location>
        <begin position="347"/>
        <end position="364"/>
    </location>
</feature>
<feature type="chain" id="PRO_5019820990" description="Ig-like domain-containing protein" evidence="13">
    <location>
        <begin position="32"/>
        <end position="453"/>
    </location>
</feature>
<dbReference type="InterPro" id="IPR013783">
    <property type="entry name" value="Ig-like_fold"/>
</dbReference>
<dbReference type="Gene3D" id="2.60.40.10">
    <property type="entry name" value="Immunoglobulins"/>
    <property type="match status" value="2"/>
</dbReference>
<dbReference type="SMART" id="SM00409">
    <property type="entry name" value="IG"/>
    <property type="match status" value="2"/>
</dbReference>
<dbReference type="Pfam" id="PF22705">
    <property type="entry name" value="C2-set_3"/>
    <property type="match status" value="1"/>
</dbReference>
<accession>A0A484C5Y3</accession>
<dbReference type="SMART" id="SM00406">
    <property type="entry name" value="IGv"/>
    <property type="match status" value="1"/>
</dbReference>
<evidence type="ECO:0000256" key="6">
    <source>
        <dbReference type="ARBA" id="ARBA00023157"/>
    </source>
</evidence>
<dbReference type="InterPro" id="IPR007110">
    <property type="entry name" value="Ig-like_dom"/>
</dbReference>
<dbReference type="PROSITE" id="PS50835">
    <property type="entry name" value="IG_LIKE"/>
    <property type="match status" value="2"/>
</dbReference>
<keyword evidence="8" id="KW-0393">Immunoglobulin domain</keyword>
<dbReference type="STRING" id="8167.A0A484C5Y3"/>
<comment type="caution">
    <text evidence="15">The sequence shown here is derived from an EMBL/GenBank/DDBJ whole genome shotgun (WGS) entry which is preliminary data.</text>
</comment>
<dbReference type="InterPro" id="IPR050504">
    <property type="entry name" value="IgSF_BTN/MOG"/>
</dbReference>
<dbReference type="PANTHER" id="PTHR24100:SF151">
    <property type="entry name" value="ICOS LIGAND"/>
    <property type="match status" value="1"/>
</dbReference>
<organism evidence="15 16">
    <name type="scientific">Perca flavescens</name>
    <name type="common">American yellow perch</name>
    <name type="synonym">Morone flavescens</name>
    <dbReference type="NCBI Taxonomy" id="8167"/>
    <lineage>
        <taxon>Eukaryota</taxon>
        <taxon>Metazoa</taxon>
        <taxon>Chordata</taxon>
        <taxon>Craniata</taxon>
        <taxon>Vertebrata</taxon>
        <taxon>Euteleostomi</taxon>
        <taxon>Actinopterygii</taxon>
        <taxon>Neopterygii</taxon>
        <taxon>Teleostei</taxon>
        <taxon>Neoteleostei</taxon>
        <taxon>Acanthomorphata</taxon>
        <taxon>Eupercaria</taxon>
        <taxon>Perciformes</taxon>
        <taxon>Percoidei</taxon>
        <taxon>Percidae</taxon>
        <taxon>Percinae</taxon>
        <taxon>Perca</taxon>
    </lineage>
</organism>
<keyword evidence="5 12" id="KW-0472">Membrane</keyword>
<gene>
    <name evidence="15" type="ORF">EPR50_G00193820</name>
</gene>
<evidence type="ECO:0000256" key="1">
    <source>
        <dbReference type="ARBA" id="ARBA00004370"/>
    </source>
</evidence>
<dbReference type="FunFam" id="2.60.40.10:FF:000088">
    <property type="entry name" value="Butyrophilin subfamily 1 member A1"/>
    <property type="match status" value="1"/>
</dbReference>
<dbReference type="InterPro" id="IPR013106">
    <property type="entry name" value="Ig_V-set"/>
</dbReference>
<keyword evidence="2 12" id="KW-0812">Transmembrane</keyword>
<comment type="subcellular location">
    <subcellularLocation>
        <location evidence="1">Membrane</location>
    </subcellularLocation>
</comment>
<evidence type="ECO:0000313" key="15">
    <source>
        <dbReference type="EMBL" id="TDG99389.1"/>
    </source>
</evidence>
<keyword evidence="6" id="KW-1015">Disulfide bond</keyword>
<evidence type="ECO:0000313" key="16">
    <source>
        <dbReference type="Proteomes" id="UP000295070"/>
    </source>
</evidence>
<sequence>MIPMKDRLLLKPRLSVFSALVLLMHSGGGQSQVISTSQPIVAKVGDDITLPCHLETAVDATDLTVEWARLDLEPRFVYLRRDGMELQLEEHPLYMGRTSLSTNKLKCGDISLKLSKVKLSDAGTYKCLVPKSGTEHVVELTVGSVSSPEIKISKVSNGVVLQCESKGWYPEPEVLWLDGEGNLLSAGPSETVRGPDDLYTVSSRVTVDKRHSNSFTCRVQQKDTNQTRETTIHLPDDFFMEQSNSGVRITICLAVCFMFVMAVFILWKCGQHQIKTTNGSTERQHLMEGDKMFQLDMKEEKHELKNECDLKHVQQMIEIFMNQKKDLENQREKLNSLLHEDRTQIEENNKKLKKIPKLDPDKKMEKRVKTRKDLDRRNKEHDELLRNTGKLQETAEQMITIMTERKEKLERDKQKINEHLKEIERQREETQKKLQFEQQEREEKNNPSSNDDK</sequence>
<keyword evidence="7" id="KW-0325">Glycoprotein</keyword>
<dbReference type="GO" id="GO:0042110">
    <property type="term" value="P:T cell activation"/>
    <property type="evidence" value="ECO:0007669"/>
    <property type="project" value="UniProtKB-ARBA"/>
</dbReference>
<dbReference type="FunFam" id="2.60.40.10:FF:000142">
    <property type="entry name" value="V-set domain-containing T-cell activation inhibitor 1"/>
    <property type="match status" value="1"/>
</dbReference>
<name>A0A484C5Y3_PERFV</name>
<evidence type="ECO:0000256" key="12">
    <source>
        <dbReference type="SAM" id="Phobius"/>
    </source>
</evidence>
<protein>
    <recommendedName>
        <fullName evidence="14">Ig-like domain-containing protein</fullName>
    </recommendedName>
</protein>